<accession>A0A4Y7JJ22</accession>
<evidence type="ECO:0000313" key="2">
    <source>
        <dbReference type="Proteomes" id="UP000316621"/>
    </source>
</evidence>
<keyword evidence="2" id="KW-1185">Reference proteome</keyword>
<dbReference type="Gramene" id="RZC60556">
    <property type="protein sequence ID" value="RZC60556"/>
    <property type="gene ID" value="C5167_022302"/>
</dbReference>
<dbReference type="AlphaFoldDB" id="A0A4Y7JJ22"/>
<dbReference type="EMBL" id="CM010719">
    <property type="protein sequence ID" value="RZC60556.1"/>
    <property type="molecule type" value="Genomic_DNA"/>
</dbReference>
<protein>
    <submittedName>
        <fullName evidence="1">Uncharacterized protein</fullName>
    </submittedName>
</protein>
<gene>
    <name evidence="1" type="ORF">C5167_022302</name>
</gene>
<reference evidence="1 2" key="1">
    <citation type="journal article" date="2018" name="Science">
        <title>The opium poppy genome and morphinan production.</title>
        <authorList>
            <person name="Guo L."/>
            <person name="Winzer T."/>
            <person name="Yang X."/>
            <person name="Li Y."/>
            <person name="Ning Z."/>
            <person name="He Z."/>
            <person name="Teodor R."/>
            <person name="Lu Y."/>
            <person name="Bowser T.A."/>
            <person name="Graham I.A."/>
            <person name="Ye K."/>
        </authorList>
    </citation>
    <scope>NUCLEOTIDE SEQUENCE [LARGE SCALE GENOMIC DNA]</scope>
    <source>
        <strain evidence="2">cv. HN1</strain>
        <tissue evidence="1">Leaves</tissue>
    </source>
</reference>
<sequence>MKDFYVPNQGWWYSGNFPYGMGRYAQFSLADGGLMCDVVHYGALCSWETQMDLEFKLPHDLARDNQRLNWSCDR</sequence>
<dbReference type="Proteomes" id="UP000316621">
    <property type="component" value="Chromosome 5"/>
</dbReference>
<evidence type="ECO:0000313" key="1">
    <source>
        <dbReference type="EMBL" id="RZC60556.1"/>
    </source>
</evidence>
<proteinExistence type="predicted"/>
<organism evidence="1 2">
    <name type="scientific">Papaver somniferum</name>
    <name type="common">Opium poppy</name>
    <dbReference type="NCBI Taxonomy" id="3469"/>
    <lineage>
        <taxon>Eukaryota</taxon>
        <taxon>Viridiplantae</taxon>
        <taxon>Streptophyta</taxon>
        <taxon>Embryophyta</taxon>
        <taxon>Tracheophyta</taxon>
        <taxon>Spermatophyta</taxon>
        <taxon>Magnoliopsida</taxon>
        <taxon>Ranunculales</taxon>
        <taxon>Papaveraceae</taxon>
        <taxon>Papaveroideae</taxon>
        <taxon>Papaver</taxon>
    </lineage>
</organism>
<name>A0A4Y7JJ22_PAPSO</name>